<accession>A0A379ZZC5</accession>
<dbReference type="InterPro" id="IPR000259">
    <property type="entry name" value="Adhesion_dom_fimbrial"/>
</dbReference>
<dbReference type="InterPro" id="IPR036937">
    <property type="entry name" value="Adhesion_dom_fimbrial_sf"/>
</dbReference>
<dbReference type="GO" id="GO:0043709">
    <property type="term" value="P:cell adhesion involved in single-species biofilm formation"/>
    <property type="evidence" value="ECO:0007669"/>
    <property type="project" value="TreeGrafter"/>
</dbReference>
<dbReference type="PROSITE" id="PS51257">
    <property type="entry name" value="PROKAR_LIPOPROTEIN"/>
    <property type="match status" value="1"/>
</dbReference>
<dbReference type="PANTHER" id="PTHR33420">
    <property type="entry name" value="FIMBRIAL SUBUNIT ELFA-RELATED"/>
    <property type="match status" value="1"/>
</dbReference>
<evidence type="ECO:0000256" key="1">
    <source>
        <dbReference type="SAM" id="SignalP"/>
    </source>
</evidence>
<dbReference type="Gene3D" id="2.60.40.1090">
    <property type="entry name" value="Fimbrial-type adhesion domain"/>
    <property type="match status" value="1"/>
</dbReference>
<proteinExistence type="predicted"/>
<dbReference type="SUPFAM" id="SSF49401">
    <property type="entry name" value="Bacterial adhesins"/>
    <property type="match status" value="1"/>
</dbReference>
<keyword evidence="1" id="KW-0732">Signal</keyword>
<protein>
    <submittedName>
        <fullName evidence="3">Minor fimbrial protein prsF</fullName>
    </submittedName>
</protein>
<dbReference type="InterPro" id="IPR050263">
    <property type="entry name" value="Bact_Fimbrial_Adh_Pro"/>
</dbReference>
<dbReference type="RefSeq" id="WP_115183741.1">
    <property type="nucleotide sequence ID" value="NZ_CAMKUF010000003.1"/>
</dbReference>
<gene>
    <name evidence="3" type="primary">prsF_3</name>
    <name evidence="3" type="ORF">NCTC11544_03092</name>
</gene>
<dbReference type="PRINTS" id="PR01613">
    <property type="entry name" value="FIMBRIALPAPF"/>
</dbReference>
<feature type="domain" description="Fimbrial-type adhesion" evidence="2">
    <location>
        <begin position="34"/>
        <end position="168"/>
    </location>
</feature>
<feature type="signal peptide" evidence="1">
    <location>
        <begin position="1"/>
        <end position="29"/>
    </location>
</feature>
<dbReference type="EMBL" id="UGYN01000002">
    <property type="protein sequence ID" value="SUI70112.1"/>
    <property type="molecule type" value="Genomic_DNA"/>
</dbReference>
<evidence type="ECO:0000313" key="3">
    <source>
        <dbReference type="EMBL" id="SUI70112.1"/>
    </source>
</evidence>
<dbReference type="Pfam" id="PF00419">
    <property type="entry name" value="Fimbrial"/>
    <property type="match status" value="1"/>
</dbReference>
<dbReference type="AlphaFoldDB" id="A0A379ZZC5"/>
<sequence>MIKNSGITCFAITTTLLLTGALSCGGLIAAENMTFSGTLVEPPPCTINNGERIDIDFGERVGVSKVDGVNYLQPVNYRITCSPGTGNWGMTLTLIGTKTGYDNAAVATNVEALGIQLRQAGKPFELNKPLTINLNNPPVLEAVPVKQPGVTLKEGAFEATATLQAVYQ</sequence>
<name>A0A379ZZC5_9GAMM</name>
<dbReference type="Proteomes" id="UP000255529">
    <property type="component" value="Unassembled WGS sequence"/>
</dbReference>
<evidence type="ECO:0000313" key="4">
    <source>
        <dbReference type="Proteomes" id="UP000255529"/>
    </source>
</evidence>
<dbReference type="InterPro" id="IPR005430">
    <property type="entry name" value="P_pili_tip_PapF"/>
</dbReference>
<evidence type="ECO:0000259" key="2">
    <source>
        <dbReference type="Pfam" id="PF00419"/>
    </source>
</evidence>
<organism evidence="3 4">
    <name type="scientific">Serratia quinivorans</name>
    <dbReference type="NCBI Taxonomy" id="137545"/>
    <lineage>
        <taxon>Bacteria</taxon>
        <taxon>Pseudomonadati</taxon>
        <taxon>Pseudomonadota</taxon>
        <taxon>Gammaproteobacteria</taxon>
        <taxon>Enterobacterales</taxon>
        <taxon>Yersiniaceae</taxon>
        <taxon>Serratia</taxon>
    </lineage>
</organism>
<feature type="chain" id="PRO_5016979128" evidence="1">
    <location>
        <begin position="30"/>
        <end position="168"/>
    </location>
</feature>
<dbReference type="GO" id="GO:0009289">
    <property type="term" value="C:pilus"/>
    <property type="evidence" value="ECO:0007669"/>
    <property type="project" value="InterPro"/>
</dbReference>
<reference evidence="3 4" key="1">
    <citation type="submission" date="2018-06" db="EMBL/GenBank/DDBJ databases">
        <authorList>
            <consortium name="Pathogen Informatics"/>
            <person name="Doyle S."/>
        </authorList>
    </citation>
    <scope>NUCLEOTIDE SEQUENCE [LARGE SCALE GENOMIC DNA]</scope>
    <source>
        <strain evidence="3 4">NCTC11544</strain>
    </source>
</reference>
<dbReference type="InterPro" id="IPR008966">
    <property type="entry name" value="Adhesion_dom_sf"/>
</dbReference>
<dbReference type="PANTHER" id="PTHR33420:SF33">
    <property type="entry name" value="MINOR FIMBRIAL SUBUNIT"/>
    <property type="match status" value="1"/>
</dbReference>